<dbReference type="PANTHER" id="PTHR10574">
    <property type="entry name" value="NETRIN/LAMININ-RELATED"/>
    <property type="match status" value="1"/>
</dbReference>
<dbReference type="InterPro" id="IPR002049">
    <property type="entry name" value="LE_dom"/>
</dbReference>
<dbReference type="Gene3D" id="2.10.25.10">
    <property type="entry name" value="Laminin"/>
    <property type="match status" value="2"/>
</dbReference>
<evidence type="ECO:0000256" key="6">
    <source>
        <dbReference type="PROSITE-ProRule" id="PRU00460"/>
    </source>
</evidence>
<evidence type="ECO:0000313" key="8">
    <source>
        <dbReference type="Ensembl" id="ENSCHIP00010006620.1"/>
    </source>
</evidence>
<reference evidence="8" key="1">
    <citation type="submission" date="2019-03" db="EMBL/GenBank/DDBJ databases">
        <title>Genome sequencing and reference-guided assembly of Black Bengal Goat (Capra hircus).</title>
        <authorList>
            <person name="Siddiki A.Z."/>
            <person name="Baten A."/>
            <person name="Billah M."/>
            <person name="Alam M.A.U."/>
            <person name="Shawrob K.S.M."/>
            <person name="Saha S."/>
            <person name="Chowdhury M."/>
            <person name="Rahman A.H."/>
            <person name="Stear M."/>
            <person name="Miah G."/>
            <person name="Das G.B."/>
            <person name="Hossain M.M."/>
            <person name="Kumkum M."/>
            <person name="Islam M.S."/>
            <person name="Mollah A.M."/>
            <person name="Ahsan A."/>
            <person name="Tusar F."/>
            <person name="Khan M.K.I."/>
        </authorList>
    </citation>
    <scope>NUCLEOTIDE SEQUENCE [LARGE SCALE GENOMIC DNA]</scope>
</reference>
<evidence type="ECO:0000256" key="4">
    <source>
        <dbReference type="ARBA" id="ARBA00023180"/>
    </source>
</evidence>
<dbReference type="GO" id="GO:0016477">
    <property type="term" value="P:cell migration"/>
    <property type="evidence" value="ECO:0007669"/>
    <property type="project" value="TreeGrafter"/>
</dbReference>
<keyword evidence="4" id="KW-0325">Glycoprotein</keyword>
<dbReference type="GO" id="GO:0007411">
    <property type="term" value="P:axon guidance"/>
    <property type="evidence" value="ECO:0007669"/>
    <property type="project" value="TreeGrafter"/>
</dbReference>
<dbReference type="PROSITE" id="PS01248">
    <property type="entry name" value="EGF_LAM_1"/>
    <property type="match status" value="1"/>
</dbReference>
<dbReference type="GO" id="GO:0009887">
    <property type="term" value="P:animal organ morphogenesis"/>
    <property type="evidence" value="ECO:0007669"/>
    <property type="project" value="TreeGrafter"/>
</dbReference>
<dbReference type="PROSITE" id="PS50027">
    <property type="entry name" value="EGF_LAM_2"/>
    <property type="match status" value="1"/>
</dbReference>
<dbReference type="Pfam" id="PF24973">
    <property type="entry name" value="EGF_LMN_ATRN"/>
    <property type="match status" value="1"/>
</dbReference>
<keyword evidence="2" id="KW-0677">Repeat</keyword>
<dbReference type="InterPro" id="IPR050440">
    <property type="entry name" value="Laminin/Netrin_ECM"/>
</dbReference>
<reference evidence="8" key="2">
    <citation type="submission" date="2025-08" db="UniProtKB">
        <authorList>
            <consortium name="Ensembl"/>
        </authorList>
    </citation>
    <scope>IDENTIFICATION</scope>
</reference>
<evidence type="ECO:0000256" key="2">
    <source>
        <dbReference type="ARBA" id="ARBA00022737"/>
    </source>
</evidence>
<feature type="domain" description="Laminin EGF-like" evidence="7">
    <location>
        <begin position="91"/>
        <end position="138"/>
    </location>
</feature>
<keyword evidence="5 6" id="KW-0424">Laminin EGF-like domain</keyword>
<keyword evidence="1" id="KW-0732">Signal</keyword>
<dbReference type="CDD" id="cd00055">
    <property type="entry name" value="EGF_Lam"/>
    <property type="match status" value="1"/>
</dbReference>
<proteinExistence type="predicted"/>
<feature type="disulfide bond" evidence="6">
    <location>
        <begin position="91"/>
        <end position="103"/>
    </location>
</feature>
<comment type="caution">
    <text evidence="6">Lacks conserved residue(s) required for the propagation of feature annotation.</text>
</comment>
<dbReference type="GO" id="GO:0070831">
    <property type="term" value="P:basement membrane assembly"/>
    <property type="evidence" value="ECO:0007669"/>
    <property type="project" value="TreeGrafter"/>
</dbReference>
<evidence type="ECO:0000256" key="3">
    <source>
        <dbReference type="ARBA" id="ARBA00023157"/>
    </source>
</evidence>
<dbReference type="SMART" id="SM00180">
    <property type="entry name" value="EGF_Lam"/>
    <property type="match status" value="2"/>
</dbReference>
<organism evidence="8">
    <name type="scientific">Capra hircus</name>
    <name type="common">Goat</name>
    <dbReference type="NCBI Taxonomy" id="9925"/>
    <lineage>
        <taxon>Eukaryota</taxon>
        <taxon>Metazoa</taxon>
        <taxon>Chordata</taxon>
        <taxon>Craniata</taxon>
        <taxon>Vertebrata</taxon>
        <taxon>Euteleostomi</taxon>
        <taxon>Mammalia</taxon>
        <taxon>Eutheria</taxon>
        <taxon>Laurasiatheria</taxon>
        <taxon>Artiodactyla</taxon>
        <taxon>Ruminantia</taxon>
        <taxon>Pecora</taxon>
        <taxon>Bovidae</taxon>
        <taxon>Caprinae</taxon>
        <taxon>Capra</taxon>
    </lineage>
</organism>
<evidence type="ECO:0000256" key="5">
    <source>
        <dbReference type="ARBA" id="ARBA00023292"/>
    </source>
</evidence>
<feature type="disulfide bond" evidence="6">
    <location>
        <begin position="93"/>
        <end position="110"/>
    </location>
</feature>
<dbReference type="AlphaFoldDB" id="A0A8C2NPB3"/>
<dbReference type="SUPFAM" id="SSF57196">
    <property type="entry name" value="EGF/Laminin"/>
    <property type="match status" value="2"/>
</dbReference>
<sequence length="139" mass="14817">MEQGATIPGMLTVGTLAVSHDFAGFSACHFNGHSDCCHFDMTAYLARGGRSGGMCDDCQHNTQGQHCDRCRRLFYRDPRKAISDPDACIPCKCHPQGSTGPSCSRLGGQCRCKPGVTGRCCDTCSTGSYGLGQRGCHCT</sequence>
<feature type="disulfide bond" evidence="6">
    <location>
        <begin position="112"/>
        <end position="121"/>
    </location>
</feature>
<dbReference type="FunFam" id="2.10.25.10:FF:000188">
    <property type="entry name" value="Laminin subunit gamma 2"/>
    <property type="match status" value="1"/>
</dbReference>
<evidence type="ECO:0000256" key="1">
    <source>
        <dbReference type="ARBA" id="ARBA00022729"/>
    </source>
</evidence>
<accession>A0A8C2NPB3</accession>
<dbReference type="Pfam" id="PF00053">
    <property type="entry name" value="EGF_laminin"/>
    <property type="match status" value="1"/>
</dbReference>
<dbReference type="GO" id="GO:0043256">
    <property type="term" value="C:laminin complex"/>
    <property type="evidence" value="ECO:0007669"/>
    <property type="project" value="TreeGrafter"/>
</dbReference>
<dbReference type="Ensembl" id="ENSCHIT00010009218.1">
    <property type="protein sequence ID" value="ENSCHIP00010006620.1"/>
    <property type="gene ID" value="ENSCHIG00010004758.1"/>
</dbReference>
<protein>
    <recommendedName>
        <fullName evidence="7">Laminin EGF-like domain-containing protein</fullName>
    </recommendedName>
</protein>
<name>A0A8C2NPB3_CAPHI</name>
<dbReference type="PANTHER" id="PTHR10574:SF279">
    <property type="entry name" value="LAMININ SUBUNIT BETA 4"/>
    <property type="match status" value="1"/>
</dbReference>
<dbReference type="GO" id="GO:0034446">
    <property type="term" value="P:substrate adhesion-dependent cell spreading"/>
    <property type="evidence" value="ECO:0007669"/>
    <property type="project" value="TreeGrafter"/>
</dbReference>
<dbReference type="InterPro" id="IPR056863">
    <property type="entry name" value="LMN_ATRN_NET-like_EGF"/>
</dbReference>
<evidence type="ECO:0000259" key="7">
    <source>
        <dbReference type="PROSITE" id="PS50027"/>
    </source>
</evidence>
<dbReference type="GO" id="GO:0009888">
    <property type="term" value="P:tissue development"/>
    <property type="evidence" value="ECO:0007669"/>
    <property type="project" value="TreeGrafter"/>
</dbReference>
<keyword evidence="3 6" id="KW-1015">Disulfide bond</keyword>